<evidence type="ECO:0000313" key="3">
    <source>
        <dbReference type="EMBL" id="TCD17950.1"/>
    </source>
</evidence>
<protein>
    <submittedName>
        <fullName evidence="3">Type II toxin-antitoxin system RelE/ParE family toxin</fullName>
    </submittedName>
</protein>
<organism evidence="3 4">
    <name type="scientific">Pedobacter psychrodurus</name>
    <dbReference type="NCBI Taxonomy" id="2530456"/>
    <lineage>
        <taxon>Bacteria</taxon>
        <taxon>Pseudomonadati</taxon>
        <taxon>Bacteroidota</taxon>
        <taxon>Sphingobacteriia</taxon>
        <taxon>Sphingobacteriales</taxon>
        <taxon>Sphingobacteriaceae</taxon>
        <taxon>Pedobacter</taxon>
    </lineage>
</organism>
<accession>A0A4R0PGN3</accession>
<comment type="similarity">
    <text evidence="1">Belongs to the RelE toxin family.</text>
</comment>
<evidence type="ECO:0000256" key="1">
    <source>
        <dbReference type="ARBA" id="ARBA00006226"/>
    </source>
</evidence>
<dbReference type="PANTHER" id="PTHR33755:SF5">
    <property type="entry name" value="TYPE II TOXIN-ANTITOXIN SYSTEM RELE_PARE FAMILY TOXIN"/>
    <property type="match status" value="1"/>
</dbReference>
<dbReference type="InterPro" id="IPR035093">
    <property type="entry name" value="RelE/ParE_toxin_dom_sf"/>
</dbReference>
<name>A0A4R0PGN3_9SPHI</name>
<dbReference type="InterPro" id="IPR051803">
    <property type="entry name" value="TA_system_RelE-like_toxin"/>
</dbReference>
<evidence type="ECO:0000313" key="4">
    <source>
        <dbReference type="Proteomes" id="UP000293925"/>
    </source>
</evidence>
<dbReference type="EMBL" id="SJSO01000027">
    <property type="protein sequence ID" value="TCD17950.1"/>
    <property type="molecule type" value="Genomic_DNA"/>
</dbReference>
<dbReference type="Pfam" id="PF05016">
    <property type="entry name" value="ParE_toxin"/>
    <property type="match status" value="1"/>
</dbReference>
<dbReference type="RefSeq" id="WP_131533940.1">
    <property type="nucleotide sequence ID" value="NZ_SJSO01000027.1"/>
</dbReference>
<dbReference type="OrthoDB" id="5574284at2"/>
<dbReference type="Gene3D" id="3.30.2310.20">
    <property type="entry name" value="RelE-like"/>
    <property type="match status" value="1"/>
</dbReference>
<dbReference type="PANTHER" id="PTHR33755">
    <property type="entry name" value="TOXIN PARE1-RELATED"/>
    <property type="match status" value="1"/>
</dbReference>
<dbReference type="Proteomes" id="UP000293925">
    <property type="component" value="Unassembled WGS sequence"/>
</dbReference>
<comment type="caution">
    <text evidence="3">The sequence shown here is derived from an EMBL/GenBank/DDBJ whole genome shotgun (WGS) entry which is preliminary data.</text>
</comment>
<sequence length="95" mass="11111">MAKIVWTEIAIDDLNNIANFHSQYSHNFAAAIIKKLFNKPKILKEMPELGRIVPERDNESIRELIEGNYRVIYFFDKEIDTIEIITVHHAAQPFL</sequence>
<evidence type="ECO:0000256" key="2">
    <source>
        <dbReference type="ARBA" id="ARBA00022649"/>
    </source>
</evidence>
<keyword evidence="4" id="KW-1185">Reference proteome</keyword>
<dbReference type="SUPFAM" id="SSF143011">
    <property type="entry name" value="RelE-like"/>
    <property type="match status" value="1"/>
</dbReference>
<gene>
    <name evidence="3" type="ORF">EZ456_22125</name>
</gene>
<reference evidence="3 4" key="1">
    <citation type="submission" date="2019-02" db="EMBL/GenBank/DDBJ databases">
        <title>Pedobacter sp. RP-3-21 sp. nov., isolated from Arctic soil.</title>
        <authorList>
            <person name="Dahal R.H."/>
        </authorList>
    </citation>
    <scope>NUCLEOTIDE SEQUENCE [LARGE SCALE GENOMIC DNA]</scope>
    <source>
        <strain evidence="3 4">RP-3-21</strain>
    </source>
</reference>
<dbReference type="InterPro" id="IPR007712">
    <property type="entry name" value="RelE/ParE_toxin"/>
</dbReference>
<keyword evidence="2" id="KW-1277">Toxin-antitoxin system</keyword>
<dbReference type="AlphaFoldDB" id="A0A4R0PGN3"/>
<proteinExistence type="inferred from homology"/>